<proteinExistence type="predicted"/>
<protein>
    <submittedName>
        <fullName evidence="1">Aminoglycoside phosphotransferase</fullName>
    </submittedName>
</protein>
<dbReference type="Pfam" id="PF04655">
    <property type="entry name" value="APH_6_hur"/>
    <property type="match status" value="1"/>
</dbReference>
<dbReference type="InterPro" id="IPR006748">
    <property type="entry name" value="NH2Glyco/OHUrea_AB-resist_kin"/>
</dbReference>
<dbReference type="AlphaFoldDB" id="A0A6G9XM69"/>
<keyword evidence="1" id="KW-0808">Transferase</keyword>
<accession>A0A6G9XM69</accession>
<gene>
    <name evidence="1" type="ORF">F5X71_06625</name>
</gene>
<dbReference type="InterPro" id="IPR011009">
    <property type="entry name" value="Kinase-like_dom_sf"/>
</dbReference>
<dbReference type="RefSeq" id="WP_167461135.1">
    <property type="nucleotide sequence ID" value="NZ_CP046171.1"/>
</dbReference>
<dbReference type="EMBL" id="CP046171">
    <property type="protein sequence ID" value="QIS02032.1"/>
    <property type="molecule type" value="Genomic_DNA"/>
</dbReference>
<name>A0A6G9XM69_NOCBR</name>
<evidence type="ECO:0000313" key="1">
    <source>
        <dbReference type="EMBL" id="QIS02032.1"/>
    </source>
</evidence>
<evidence type="ECO:0000313" key="2">
    <source>
        <dbReference type="Proteomes" id="UP000501705"/>
    </source>
</evidence>
<dbReference type="GO" id="GO:0019748">
    <property type="term" value="P:secondary metabolic process"/>
    <property type="evidence" value="ECO:0007669"/>
    <property type="project" value="InterPro"/>
</dbReference>
<dbReference type="GO" id="GO:0016773">
    <property type="term" value="F:phosphotransferase activity, alcohol group as acceptor"/>
    <property type="evidence" value="ECO:0007669"/>
    <property type="project" value="InterPro"/>
</dbReference>
<sequence>MIVVPTQFAEQLVTYEGPRASTWLTGVPALAAEFADRWHLTPDGPLTHGFVGLVLPMRTADNTPAVLKLTLVTAETRDEPTALAAWRGAGAVRLLDSDPERGVLLLERLDATRTLADAPIGDAVRIISGLLRRLAIPAPPGLGRDLRDEAERWITELPRDWRRLGEPFPRRLLDAAVDACAQWGPSAARLLVNEDLHYANVLGGAREPWLVIDPKPLVGDPEFTTLSLLWNRRAESSLDDRFAAIVDGARLDPERARGWTLVRAVRNWLDFVAVGDLEDDGCRAVRDIAPWALH</sequence>
<reference evidence="1 2" key="1">
    <citation type="journal article" date="2019" name="ACS Chem. Biol.">
        <title>Identification and Mobilization of a Cryptic Antibiotic Biosynthesis Gene Locus from a Human-Pathogenic Nocardia Isolate.</title>
        <authorList>
            <person name="Herisse M."/>
            <person name="Ishida K."/>
            <person name="Porter J.L."/>
            <person name="Howden B."/>
            <person name="Hertweck C."/>
            <person name="Stinear T.P."/>
            <person name="Pidot S.J."/>
        </authorList>
    </citation>
    <scope>NUCLEOTIDE SEQUENCE [LARGE SCALE GENOMIC DNA]</scope>
    <source>
        <strain evidence="1 2">AUSMDU00024985</strain>
    </source>
</reference>
<dbReference type="SUPFAM" id="SSF56112">
    <property type="entry name" value="Protein kinase-like (PK-like)"/>
    <property type="match status" value="1"/>
</dbReference>
<organism evidence="1 2">
    <name type="scientific">Nocardia brasiliensis</name>
    <dbReference type="NCBI Taxonomy" id="37326"/>
    <lineage>
        <taxon>Bacteria</taxon>
        <taxon>Bacillati</taxon>
        <taxon>Actinomycetota</taxon>
        <taxon>Actinomycetes</taxon>
        <taxon>Mycobacteriales</taxon>
        <taxon>Nocardiaceae</taxon>
        <taxon>Nocardia</taxon>
    </lineage>
</organism>
<dbReference type="Proteomes" id="UP000501705">
    <property type="component" value="Chromosome"/>
</dbReference>